<proteinExistence type="predicted"/>
<dbReference type="AlphaFoldDB" id="A0A1G4S392"/>
<evidence type="ECO:0000256" key="3">
    <source>
        <dbReference type="ARBA" id="ARBA00022692"/>
    </source>
</evidence>
<dbReference type="GO" id="GO:0004713">
    <property type="term" value="F:protein tyrosine kinase activity"/>
    <property type="evidence" value="ECO:0007669"/>
    <property type="project" value="TreeGrafter"/>
</dbReference>
<evidence type="ECO:0000313" key="8">
    <source>
        <dbReference type="EMBL" id="SCW63540.1"/>
    </source>
</evidence>
<protein>
    <submittedName>
        <fullName evidence="8">Uncharacterized protein involved in exopolysaccharide biosynthesis</fullName>
    </submittedName>
</protein>
<evidence type="ECO:0000256" key="2">
    <source>
        <dbReference type="ARBA" id="ARBA00022475"/>
    </source>
</evidence>
<comment type="subcellular location">
    <subcellularLocation>
        <location evidence="1">Cell membrane</location>
        <topology evidence="1">Multi-pass membrane protein</topology>
    </subcellularLocation>
</comment>
<evidence type="ECO:0000313" key="9">
    <source>
        <dbReference type="Proteomes" id="UP000199150"/>
    </source>
</evidence>
<evidence type="ECO:0000256" key="4">
    <source>
        <dbReference type="ARBA" id="ARBA00022989"/>
    </source>
</evidence>
<dbReference type="PANTHER" id="PTHR32309:SF13">
    <property type="entry name" value="FERRIC ENTEROBACTIN TRANSPORT PROTEIN FEPE"/>
    <property type="match status" value="1"/>
</dbReference>
<dbReference type="PANTHER" id="PTHR32309">
    <property type="entry name" value="TYROSINE-PROTEIN KINASE"/>
    <property type="match status" value="1"/>
</dbReference>
<evidence type="ECO:0000259" key="7">
    <source>
        <dbReference type="Pfam" id="PF02706"/>
    </source>
</evidence>
<organism evidence="8 9">
    <name type="scientific">Asticcacaulis taihuensis</name>
    <dbReference type="NCBI Taxonomy" id="260084"/>
    <lineage>
        <taxon>Bacteria</taxon>
        <taxon>Pseudomonadati</taxon>
        <taxon>Pseudomonadota</taxon>
        <taxon>Alphaproteobacteria</taxon>
        <taxon>Caulobacterales</taxon>
        <taxon>Caulobacteraceae</taxon>
        <taxon>Asticcacaulis</taxon>
    </lineage>
</organism>
<evidence type="ECO:0000256" key="1">
    <source>
        <dbReference type="ARBA" id="ARBA00004651"/>
    </source>
</evidence>
<dbReference type="STRING" id="260084.SAMN02927928_2383"/>
<keyword evidence="2" id="KW-1003">Cell membrane</keyword>
<dbReference type="GO" id="GO:0005886">
    <property type="term" value="C:plasma membrane"/>
    <property type="evidence" value="ECO:0007669"/>
    <property type="project" value="UniProtKB-SubCell"/>
</dbReference>
<evidence type="ECO:0000256" key="5">
    <source>
        <dbReference type="ARBA" id="ARBA00023136"/>
    </source>
</evidence>
<keyword evidence="3 6" id="KW-0812">Transmembrane</keyword>
<keyword evidence="4 6" id="KW-1133">Transmembrane helix</keyword>
<name>A0A1G4S392_9CAUL</name>
<keyword evidence="9" id="KW-1185">Reference proteome</keyword>
<accession>A0A1G4S392</accession>
<feature type="domain" description="Polysaccharide chain length determinant N-terminal" evidence="7">
    <location>
        <begin position="40"/>
        <end position="131"/>
    </location>
</feature>
<dbReference type="EMBL" id="FMTS01000003">
    <property type="protein sequence ID" value="SCW63540.1"/>
    <property type="molecule type" value="Genomic_DNA"/>
</dbReference>
<dbReference type="RefSeq" id="WP_245678981.1">
    <property type="nucleotide sequence ID" value="NZ_CBCRYE010000001.1"/>
</dbReference>
<dbReference type="Proteomes" id="UP000199150">
    <property type="component" value="Unassembled WGS sequence"/>
</dbReference>
<evidence type="ECO:0000256" key="6">
    <source>
        <dbReference type="SAM" id="Phobius"/>
    </source>
</evidence>
<dbReference type="InterPro" id="IPR050445">
    <property type="entry name" value="Bact_polysacc_biosynth/exp"/>
</dbReference>
<dbReference type="InterPro" id="IPR003856">
    <property type="entry name" value="LPS_length_determ_N"/>
</dbReference>
<dbReference type="Pfam" id="PF02706">
    <property type="entry name" value="Wzz"/>
    <property type="match status" value="1"/>
</dbReference>
<feature type="transmembrane region" description="Helical" evidence="6">
    <location>
        <begin position="51"/>
        <end position="70"/>
    </location>
</feature>
<feature type="transmembrane region" description="Helical" evidence="6">
    <location>
        <begin position="461"/>
        <end position="483"/>
    </location>
</feature>
<keyword evidence="5 6" id="KW-0472">Membrane</keyword>
<reference evidence="9" key="1">
    <citation type="submission" date="2016-10" db="EMBL/GenBank/DDBJ databases">
        <authorList>
            <person name="Varghese N."/>
            <person name="Submissions S."/>
        </authorList>
    </citation>
    <scope>NUCLEOTIDE SEQUENCE [LARGE SCALE GENOMIC DNA]</scope>
    <source>
        <strain evidence="9">CGMCC 1.3431</strain>
    </source>
</reference>
<sequence length="511" mass="55916">MRTEDVWDDDGDRVVPLRRPAGQRQPEAGRGGGRVLQLGLGDIVALLFRELWLMIIVFAVIFGVGLMAAFSTHSSYTAGASLLMQLGKNYVYEPVAGDAARGATATIDQVVQSEVEILSSTELKRNVIAKLGYKVILPSSPELWNPKTDAARAESDAAALKVLQVGFEASTAPQNNVVRLTFKHEDAQSASLILNTLIDEYLTYRQQVYADQTGPLLQKQKDSFDARLAEADRTYQAFLAQNGVADYDAAKATYAKIYDQVTTDLYAAQTQYATDQAKLSEVKASLARMNPEMSIERDLDLSVPSKIFALQQQRQDLLSRYLPTAQPVKDIEAQIASLQAMMNSGKGIGEATHKLGANPLYQSLMGQKFDLEADMASISGRMRLLQQQAGQVMSKLQGLAGLEAEYNTLSTERSALRDSIKTFTQRIQENEAAQEMKAGDDTVRVVEKASMPNRPKSLKRVILILSFLFAGFTALCAGLLRVYTRKGFANAQMAAKALDLPVLAQAKTKAA</sequence>
<gene>
    <name evidence="8" type="ORF">SAMN02927928_2383</name>
</gene>